<dbReference type="KEGG" id="slb:AWJ20_564"/>
<evidence type="ECO:0000256" key="2">
    <source>
        <dbReference type="ARBA" id="ARBA00022448"/>
    </source>
</evidence>
<feature type="domain" description="Peroxisome membrane anchor protein Pex14p N-terminal" evidence="12">
    <location>
        <begin position="2"/>
        <end position="45"/>
    </location>
</feature>
<name>A0A167D065_9ASCO</name>
<keyword evidence="4" id="KW-0811">Translocation</keyword>
<evidence type="ECO:0000256" key="11">
    <source>
        <dbReference type="SAM" id="MobiDB-lite"/>
    </source>
</evidence>
<gene>
    <name evidence="13" type="primary">PEX14</name>
    <name evidence="13" type="ORF">AWJ20_564</name>
</gene>
<evidence type="ECO:0000256" key="9">
    <source>
        <dbReference type="ARBA" id="ARBA00046271"/>
    </source>
</evidence>
<feature type="region of interest" description="Disordered" evidence="11">
    <location>
        <begin position="40"/>
        <end position="81"/>
    </location>
</feature>
<feature type="compositionally biased region" description="Low complexity" evidence="11">
    <location>
        <begin position="305"/>
        <end position="317"/>
    </location>
</feature>
<dbReference type="OrthoDB" id="5549158at2759"/>
<accession>A0A167D065</accession>
<proteinExistence type="inferred from homology"/>
<keyword evidence="6 10" id="KW-0576">Peroxisome</keyword>
<dbReference type="GO" id="GO:0005102">
    <property type="term" value="F:signaling receptor binding"/>
    <property type="evidence" value="ECO:0007669"/>
    <property type="project" value="TreeGrafter"/>
</dbReference>
<protein>
    <recommendedName>
        <fullName evidence="7 10">Peroxisomal membrane protein PEX14</fullName>
    </recommendedName>
    <alternativeName>
        <fullName evidence="8 10">Peroxin-14</fullName>
    </alternativeName>
</protein>
<dbReference type="Gene3D" id="1.10.10.10">
    <property type="entry name" value="Winged helix-like DNA-binding domain superfamily/Winged helix DNA-binding domain"/>
    <property type="match status" value="1"/>
</dbReference>
<feature type="compositionally biased region" description="Polar residues" evidence="11">
    <location>
        <begin position="46"/>
        <end position="69"/>
    </location>
</feature>
<dbReference type="GO" id="GO:0016560">
    <property type="term" value="P:protein import into peroxisome matrix, docking"/>
    <property type="evidence" value="ECO:0007669"/>
    <property type="project" value="UniProtKB-UniRule"/>
</dbReference>
<evidence type="ECO:0000259" key="12">
    <source>
        <dbReference type="Pfam" id="PF04695"/>
    </source>
</evidence>
<dbReference type="PANTHER" id="PTHR23058">
    <property type="entry name" value="PEROXISOMAL MEMBRANE PROTEIN PEX14"/>
    <property type="match status" value="1"/>
</dbReference>
<dbReference type="InterPro" id="IPR006785">
    <property type="entry name" value="Pex14_N"/>
</dbReference>
<feature type="region of interest" description="Disordered" evidence="11">
    <location>
        <begin position="235"/>
        <end position="346"/>
    </location>
</feature>
<feature type="compositionally biased region" description="Pro residues" evidence="11">
    <location>
        <begin position="286"/>
        <end position="297"/>
    </location>
</feature>
<dbReference type="InterPro" id="IPR036388">
    <property type="entry name" value="WH-like_DNA-bd_sf"/>
</dbReference>
<comment type="function">
    <text evidence="10">Component of the PEX13-PEX14 docking complex, a translocon channel that specifically mediates the import of peroxisomal cargo proteins bound to PEX5 receptor. The PEX13-PEX14 docking complex forms a large import pore which can be opened to a diameter of about 9 nm. Mechanistically, PEX5 receptor along with cargo proteins associates with the PEX14 subunit of the PEX13-PEX14 docking complex in the cytosol, leading to the insertion of the receptor into the organelle membrane with the concomitant translocation of the cargo into the peroxisome matrix.</text>
</comment>
<dbReference type="InterPro" id="IPR025655">
    <property type="entry name" value="PEX14"/>
</dbReference>
<feature type="compositionally biased region" description="Low complexity" evidence="11">
    <location>
        <begin position="260"/>
        <end position="285"/>
    </location>
</feature>
<evidence type="ECO:0000256" key="4">
    <source>
        <dbReference type="ARBA" id="ARBA00023010"/>
    </source>
</evidence>
<dbReference type="GO" id="GO:1990429">
    <property type="term" value="C:peroxisomal importomer complex"/>
    <property type="evidence" value="ECO:0007669"/>
    <property type="project" value="TreeGrafter"/>
</dbReference>
<organism evidence="13 14">
    <name type="scientific">Sugiyamaella lignohabitans</name>
    <dbReference type="NCBI Taxonomy" id="796027"/>
    <lineage>
        <taxon>Eukaryota</taxon>
        <taxon>Fungi</taxon>
        <taxon>Dikarya</taxon>
        <taxon>Ascomycota</taxon>
        <taxon>Saccharomycotina</taxon>
        <taxon>Dipodascomycetes</taxon>
        <taxon>Dipodascales</taxon>
        <taxon>Trichomonascaceae</taxon>
        <taxon>Sugiyamaella</taxon>
    </lineage>
</organism>
<dbReference type="AlphaFoldDB" id="A0A167D065"/>
<evidence type="ECO:0000313" key="13">
    <source>
        <dbReference type="EMBL" id="ANB12315.1"/>
    </source>
</evidence>
<evidence type="ECO:0000256" key="3">
    <source>
        <dbReference type="ARBA" id="ARBA00022927"/>
    </source>
</evidence>
<evidence type="ECO:0000313" key="14">
    <source>
        <dbReference type="Proteomes" id="UP000189580"/>
    </source>
</evidence>
<evidence type="ECO:0000256" key="8">
    <source>
        <dbReference type="ARBA" id="ARBA00029691"/>
    </source>
</evidence>
<evidence type="ECO:0000256" key="6">
    <source>
        <dbReference type="ARBA" id="ARBA00023140"/>
    </source>
</evidence>
<dbReference type="PANTHER" id="PTHR23058:SF0">
    <property type="entry name" value="PEROXISOMAL MEMBRANE PROTEIN PEX14"/>
    <property type="match status" value="1"/>
</dbReference>
<dbReference type="RefSeq" id="XP_018734792.1">
    <property type="nucleotide sequence ID" value="XM_018882511.1"/>
</dbReference>
<keyword evidence="3 10" id="KW-0653">Protein transport</keyword>
<evidence type="ECO:0000256" key="7">
    <source>
        <dbReference type="ARBA" id="ARBA00029502"/>
    </source>
</evidence>
<reference evidence="13 14" key="1">
    <citation type="submission" date="2016-02" db="EMBL/GenBank/DDBJ databases">
        <title>Complete genome sequence and transcriptome regulation of the pentose utilising yeast Sugiyamaella lignohabitans.</title>
        <authorList>
            <person name="Bellasio M."/>
            <person name="Peymann A."/>
            <person name="Valli M."/>
            <person name="Sipitzky M."/>
            <person name="Graf A."/>
            <person name="Sauer M."/>
            <person name="Marx H."/>
            <person name="Mattanovich D."/>
        </authorList>
    </citation>
    <scope>NUCLEOTIDE SEQUENCE [LARGE SCALE GENOMIC DNA]</scope>
    <source>
        <strain evidence="13 14">CBS 10342</strain>
    </source>
</reference>
<comment type="similarity">
    <text evidence="1 10">Belongs to the peroxin-14 family.</text>
</comment>
<keyword evidence="2 10" id="KW-0813">Transport</keyword>
<comment type="subcellular location">
    <subcellularLocation>
        <location evidence="9 10">Peroxisome membrane</location>
    </subcellularLocation>
</comment>
<dbReference type="GO" id="GO:0005778">
    <property type="term" value="C:peroxisomal membrane"/>
    <property type="evidence" value="ECO:0007669"/>
    <property type="project" value="UniProtKB-SubCell"/>
</dbReference>
<evidence type="ECO:0000256" key="10">
    <source>
        <dbReference type="RuleBase" id="RU367032"/>
    </source>
</evidence>
<keyword evidence="5 10" id="KW-0472">Membrane</keyword>
<evidence type="ECO:0000256" key="1">
    <source>
        <dbReference type="ARBA" id="ARBA00005443"/>
    </source>
</evidence>
<dbReference type="GeneID" id="30037610"/>
<keyword evidence="14" id="KW-1185">Reference proteome</keyword>
<dbReference type="Pfam" id="PF04695">
    <property type="entry name" value="Pex14_N"/>
    <property type="match status" value="1"/>
</dbReference>
<sequence length="346" mass="36918">MRDELVRSAITFLNDPEVAGASLAKRVEFLESKGLTKEEIEEALRQNEQAGSQKTTSTNSNSPVSYSNGPQLPPPLSLPPSIPERDWKDHFIMATVSVGVAYGIYEVSKRYILPMILPATPSSLEADKSALEVEFARTETLLEQLQKDTNEIKEEEAKRKEQFSSMIQEAHDAIETVKGQAQNIESDVDLIKSHVYSIKESLPKAVDKHRELQDKALQELQDELKSLKQLISNRIKTTGSSSGPPPASSVPSFISKPITASSPLPAGASSSTSPVQKPLASSAAPSVPPSFPVPPIPSSSGHTRAPSSEQPSASSPSTVGTSPVAGTTRPGIPAWQLAATSASSSS</sequence>
<dbReference type="Proteomes" id="UP000189580">
    <property type="component" value="Chromosome a"/>
</dbReference>
<evidence type="ECO:0000256" key="5">
    <source>
        <dbReference type="ARBA" id="ARBA00023136"/>
    </source>
</evidence>
<dbReference type="EMBL" id="CP014501">
    <property type="protein sequence ID" value="ANB12315.1"/>
    <property type="molecule type" value="Genomic_DNA"/>
</dbReference>
<feature type="compositionally biased region" description="Pro residues" evidence="11">
    <location>
        <begin position="71"/>
        <end position="81"/>
    </location>
</feature>